<evidence type="ECO:0000256" key="1">
    <source>
        <dbReference type="ARBA" id="ARBA00003156"/>
    </source>
</evidence>
<protein>
    <recommendedName>
        <fullName evidence="12">Scavenger receptor class B</fullName>
    </recommendedName>
</protein>
<evidence type="ECO:0000256" key="7">
    <source>
        <dbReference type="ARBA" id="ARBA00023136"/>
    </source>
</evidence>
<dbReference type="GO" id="GO:0005044">
    <property type="term" value="F:scavenger receptor activity"/>
    <property type="evidence" value="ECO:0007669"/>
    <property type="project" value="TreeGrafter"/>
</dbReference>
<evidence type="ECO:0000256" key="2">
    <source>
        <dbReference type="ARBA" id="ARBA00004236"/>
    </source>
</evidence>
<dbReference type="GO" id="GO:0005886">
    <property type="term" value="C:plasma membrane"/>
    <property type="evidence" value="ECO:0007669"/>
    <property type="project" value="UniProtKB-SubCell"/>
</dbReference>
<evidence type="ECO:0000256" key="3">
    <source>
        <dbReference type="ARBA" id="ARBA00010532"/>
    </source>
</evidence>
<dbReference type="PANTHER" id="PTHR11923">
    <property type="entry name" value="SCAVENGER RECEPTOR CLASS B TYPE-1 SR-B1"/>
    <property type="match status" value="1"/>
</dbReference>
<evidence type="ECO:0008006" key="12">
    <source>
        <dbReference type="Google" id="ProtNLM"/>
    </source>
</evidence>
<keyword evidence="7 9" id="KW-0472">Membrane</keyword>
<dbReference type="EnsemblMetazoa" id="ADIR001241-RA">
    <property type="protein sequence ID" value="ADIR001241-PA"/>
    <property type="gene ID" value="ADIR001241"/>
</dbReference>
<dbReference type="GO" id="GO:0005737">
    <property type="term" value="C:cytoplasm"/>
    <property type="evidence" value="ECO:0007669"/>
    <property type="project" value="TreeGrafter"/>
</dbReference>
<dbReference type="AlphaFoldDB" id="A0A182N0T6"/>
<evidence type="ECO:0000256" key="6">
    <source>
        <dbReference type="ARBA" id="ARBA00022989"/>
    </source>
</evidence>
<dbReference type="InterPro" id="IPR002159">
    <property type="entry name" value="CD36_fam"/>
</dbReference>
<comment type="function">
    <text evidence="1">Plays an olfactory role that is not restricted to pheromone sensitivity.</text>
</comment>
<dbReference type="STRING" id="7168.A0A182N0T6"/>
<dbReference type="Proteomes" id="UP000075884">
    <property type="component" value="Unassembled WGS sequence"/>
</dbReference>
<keyword evidence="4" id="KW-1003">Cell membrane</keyword>
<name>A0A182N0T6_9DIPT</name>
<evidence type="ECO:0000313" key="11">
    <source>
        <dbReference type="Proteomes" id="UP000075884"/>
    </source>
</evidence>
<comment type="similarity">
    <text evidence="3">Belongs to the CD36 family.</text>
</comment>
<evidence type="ECO:0000313" key="10">
    <source>
        <dbReference type="EnsemblMetazoa" id="ADIR001241-PA"/>
    </source>
</evidence>
<accession>A0A182N0T6</accession>
<feature type="transmembrane region" description="Helical" evidence="9">
    <location>
        <begin position="7"/>
        <end position="27"/>
    </location>
</feature>
<proteinExistence type="inferred from homology"/>
<keyword evidence="6 9" id="KW-1133">Transmembrane helix</keyword>
<keyword evidence="11" id="KW-1185">Reference proteome</keyword>
<sequence>MRCCRWYLLTGLGLGIAATGLIFLLAWRDIFDVLVTEEKNIQPGTALYKEWRRPTTRPIWQVYVYNWTNAQAVLGNPPQESSASFREFGPYTFEEYTEVVDVKFHPVNGTLSYRKRTYFRRNDPAGGRSDAAKPEEVTTVNLVALQAAYRTSHQNYSVQRELSFLLHNHHQRVTLTRPVDQLLFGGHREPLLEKLRKIVCAGDGASIGVPCQDERFAYFRTFNVSRRPSEMYSLDAGLKDRTRYGVVRSFGLAPERKELNPCDGFADLTGELFPSRIDRVVNIRLVLPELCRRLELVFEREQLVDGVLGYRYTLHSPYEAVTLTEEQIGRCPSTPIRLGRYGILNANECNAMPVYAPEADNAPQPYFVLEPTTGTLLESCLGATYHTLLRANEHIALLQHVPDVRVPLFRFVRIYQASPVKMAKLKQLLHLADVGHQAALAGCLVGVAIVLLAAIYGCWESRKPSSSQRDEYRIVDMQPSSGEGQTLK</sequence>
<feature type="transmembrane region" description="Helical" evidence="9">
    <location>
        <begin position="438"/>
        <end position="459"/>
    </location>
</feature>
<organism evidence="10 11">
    <name type="scientific">Anopheles dirus</name>
    <dbReference type="NCBI Taxonomy" id="7168"/>
    <lineage>
        <taxon>Eukaryota</taxon>
        <taxon>Metazoa</taxon>
        <taxon>Ecdysozoa</taxon>
        <taxon>Arthropoda</taxon>
        <taxon>Hexapoda</taxon>
        <taxon>Insecta</taxon>
        <taxon>Pterygota</taxon>
        <taxon>Neoptera</taxon>
        <taxon>Endopterygota</taxon>
        <taxon>Diptera</taxon>
        <taxon>Nematocera</taxon>
        <taxon>Culicoidea</taxon>
        <taxon>Culicidae</taxon>
        <taxon>Anophelinae</taxon>
        <taxon>Anopheles</taxon>
    </lineage>
</organism>
<keyword evidence="5 9" id="KW-0812">Transmembrane</keyword>
<reference evidence="11" key="1">
    <citation type="submission" date="2013-03" db="EMBL/GenBank/DDBJ databases">
        <title>The Genome Sequence of Anopheles dirus WRAIR2.</title>
        <authorList>
            <consortium name="The Broad Institute Genomics Platform"/>
            <person name="Neafsey D.E."/>
            <person name="Walton C."/>
            <person name="Walker B."/>
            <person name="Young S.K."/>
            <person name="Zeng Q."/>
            <person name="Gargeya S."/>
            <person name="Fitzgerald M."/>
            <person name="Haas B."/>
            <person name="Abouelleil A."/>
            <person name="Allen A.W."/>
            <person name="Alvarado L."/>
            <person name="Arachchi H.M."/>
            <person name="Berlin A.M."/>
            <person name="Chapman S.B."/>
            <person name="Gainer-Dewar J."/>
            <person name="Goldberg J."/>
            <person name="Griggs A."/>
            <person name="Gujja S."/>
            <person name="Hansen M."/>
            <person name="Howarth C."/>
            <person name="Imamovic A."/>
            <person name="Ireland A."/>
            <person name="Larimer J."/>
            <person name="McCowan C."/>
            <person name="Murphy C."/>
            <person name="Pearson M."/>
            <person name="Poon T.W."/>
            <person name="Priest M."/>
            <person name="Roberts A."/>
            <person name="Saif S."/>
            <person name="Shea T."/>
            <person name="Sisk P."/>
            <person name="Sykes S."/>
            <person name="Wortman J."/>
            <person name="Nusbaum C."/>
            <person name="Birren B."/>
        </authorList>
    </citation>
    <scope>NUCLEOTIDE SEQUENCE [LARGE SCALE GENOMIC DNA]</scope>
    <source>
        <strain evidence="11">WRAIR2</strain>
    </source>
</reference>
<evidence type="ECO:0000256" key="4">
    <source>
        <dbReference type="ARBA" id="ARBA00022475"/>
    </source>
</evidence>
<dbReference type="Pfam" id="PF01130">
    <property type="entry name" value="CD36"/>
    <property type="match status" value="2"/>
</dbReference>
<keyword evidence="8" id="KW-0325">Glycoprotein</keyword>
<reference evidence="10" key="2">
    <citation type="submission" date="2020-05" db="UniProtKB">
        <authorList>
            <consortium name="EnsemblMetazoa"/>
        </authorList>
    </citation>
    <scope>IDENTIFICATION</scope>
    <source>
        <strain evidence="10">WRAIR2</strain>
    </source>
</reference>
<dbReference type="VEuPathDB" id="VectorBase:ADIR001241"/>
<comment type="subcellular location">
    <subcellularLocation>
        <location evidence="2">Cell membrane</location>
    </subcellularLocation>
</comment>
<evidence type="ECO:0000256" key="8">
    <source>
        <dbReference type="ARBA" id="ARBA00023180"/>
    </source>
</evidence>
<evidence type="ECO:0000256" key="9">
    <source>
        <dbReference type="SAM" id="Phobius"/>
    </source>
</evidence>
<evidence type="ECO:0000256" key="5">
    <source>
        <dbReference type="ARBA" id="ARBA00022692"/>
    </source>
</evidence>
<dbReference type="PANTHER" id="PTHR11923:SF114">
    <property type="entry name" value="FI02050P-RELATED"/>
    <property type="match status" value="1"/>
</dbReference>